<dbReference type="SUPFAM" id="SSF51735">
    <property type="entry name" value="NAD(P)-binding Rossmann-fold domains"/>
    <property type="match status" value="1"/>
</dbReference>
<dbReference type="EMBL" id="JAROKN010000013">
    <property type="protein sequence ID" value="MDF9277638.1"/>
    <property type="molecule type" value="Genomic_DNA"/>
</dbReference>
<sequence>MTAGRTMSLRWGVIGTGDISARLVPDLHSVAPESVTAVWGRSGGRAMQFASEQGIPFATSSREELLAREDIDIVYVATPAETHTDIALEALDAGKHVLVEKPMATSAADVDRIFERAQLAGRFVMEAMWMKFNPLHQEVMRRIDDGLIGEVRSVRASFGTPFRARGNKLTPAQGGSILLDRGIYPVTLAHWALGGAQVQSSAQTLSEEVDIAGHATLGFGADRFAHVAWSGVEFLDLSAAISGEHGWVTLEPMFWAGTVAHIHAGSAERIFVDPERVEYPRAGNGYQPMLTAVQSAIHDGLLEHPLHGRTSTIEVAQTLDTIARS</sequence>
<evidence type="ECO:0000256" key="3">
    <source>
        <dbReference type="ARBA" id="ARBA00023027"/>
    </source>
</evidence>
<accession>A0ABT6CU90</accession>
<evidence type="ECO:0000313" key="7">
    <source>
        <dbReference type="Proteomes" id="UP001220456"/>
    </source>
</evidence>
<dbReference type="Gene3D" id="3.30.360.10">
    <property type="entry name" value="Dihydrodipicolinate Reductase, domain 2"/>
    <property type="match status" value="1"/>
</dbReference>
<reference evidence="6 7" key="1">
    <citation type="journal article" date="2023" name="Int. J. Syst. Evol. Microbiol.">
        <title>Arthrobacter vasquezii sp. nov., isolated from a soil sample from Union Glacier, Antarctica.</title>
        <authorList>
            <person name="Valenzuela-Ibaceta F."/>
            <person name="Carrasco V."/>
            <person name="Lagos-Moraga S."/>
            <person name="Dietz-Vargas C."/>
            <person name="Navarro C.A."/>
            <person name="Perez-Donoso J.M."/>
        </authorList>
    </citation>
    <scope>NUCLEOTIDE SEQUENCE [LARGE SCALE GENOMIC DNA]</scope>
    <source>
        <strain evidence="6 7">EH-1B-1</strain>
    </source>
</reference>
<proteinExistence type="inferred from homology"/>
<protein>
    <submittedName>
        <fullName evidence="6">Gfo/Idh/MocA family oxidoreductase</fullName>
    </submittedName>
</protein>
<comment type="caution">
    <text evidence="6">The sequence shown here is derived from an EMBL/GenBank/DDBJ whole genome shotgun (WGS) entry which is preliminary data.</text>
</comment>
<gene>
    <name evidence="6" type="ORF">P4U43_07530</name>
</gene>
<evidence type="ECO:0000256" key="2">
    <source>
        <dbReference type="ARBA" id="ARBA00023002"/>
    </source>
</evidence>
<name>A0ABT6CU90_9MICC</name>
<keyword evidence="3" id="KW-0520">NAD</keyword>
<comment type="similarity">
    <text evidence="1">Belongs to the Gfo/Idh/MocA family.</text>
</comment>
<dbReference type="SUPFAM" id="SSF55347">
    <property type="entry name" value="Glyceraldehyde-3-phosphate dehydrogenase-like, C-terminal domain"/>
    <property type="match status" value="1"/>
</dbReference>
<evidence type="ECO:0000313" key="6">
    <source>
        <dbReference type="EMBL" id="MDF9277638.1"/>
    </source>
</evidence>
<feature type="domain" description="GFO/IDH/MocA-like oxidoreductase" evidence="5">
    <location>
        <begin position="136"/>
        <end position="248"/>
    </location>
</feature>
<evidence type="ECO:0000256" key="1">
    <source>
        <dbReference type="ARBA" id="ARBA00010928"/>
    </source>
</evidence>
<dbReference type="Proteomes" id="UP001220456">
    <property type="component" value="Unassembled WGS sequence"/>
</dbReference>
<dbReference type="InterPro" id="IPR036291">
    <property type="entry name" value="NAD(P)-bd_dom_sf"/>
</dbReference>
<organism evidence="6 7">
    <name type="scientific">Arthrobacter vasquezii</name>
    <dbReference type="NCBI Taxonomy" id="2977629"/>
    <lineage>
        <taxon>Bacteria</taxon>
        <taxon>Bacillati</taxon>
        <taxon>Actinomycetota</taxon>
        <taxon>Actinomycetes</taxon>
        <taxon>Micrococcales</taxon>
        <taxon>Micrococcaceae</taxon>
        <taxon>Arthrobacter</taxon>
    </lineage>
</organism>
<dbReference type="Gene3D" id="3.40.50.720">
    <property type="entry name" value="NAD(P)-binding Rossmann-like Domain"/>
    <property type="match status" value="1"/>
</dbReference>
<dbReference type="InterPro" id="IPR050984">
    <property type="entry name" value="Gfo/Idh/MocA_domain"/>
</dbReference>
<dbReference type="Pfam" id="PF22725">
    <property type="entry name" value="GFO_IDH_MocA_C3"/>
    <property type="match status" value="1"/>
</dbReference>
<keyword evidence="7" id="KW-1185">Reference proteome</keyword>
<keyword evidence="2" id="KW-0560">Oxidoreductase</keyword>
<dbReference type="InterPro" id="IPR000683">
    <property type="entry name" value="Gfo/Idh/MocA-like_OxRdtase_N"/>
</dbReference>
<evidence type="ECO:0000259" key="4">
    <source>
        <dbReference type="Pfam" id="PF01408"/>
    </source>
</evidence>
<dbReference type="InterPro" id="IPR055170">
    <property type="entry name" value="GFO_IDH_MocA-like_dom"/>
</dbReference>
<feature type="domain" description="Gfo/Idh/MocA-like oxidoreductase N-terminal" evidence="4">
    <location>
        <begin position="9"/>
        <end position="125"/>
    </location>
</feature>
<dbReference type="PANTHER" id="PTHR22604">
    <property type="entry name" value="OXIDOREDUCTASES"/>
    <property type="match status" value="1"/>
</dbReference>
<dbReference type="PANTHER" id="PTHR22604:SF105">
    <property type="entry name" value="TRANS-1,2-DIHYDROBENZENE-1,2-DIOL DEHYDROGENASE"/>
    <property type="match status" value="1"/>
</dbReference>
<evidence type="ECO:0000259" key="5">
    <source>
        <dbReference type="Pfam" id="PF22725"/>
    </source>
</evidence>
<dbReference type="Pfam" id="PF01408">
    <property type="entry name" value="GFO_IDH_MocA"/>
    <property type="match status" value="1"/>
</dbReference>